<dbReference type="Pfam" id="PF05656">
    <property type="entry name" value="DUF805"/>
    <property type="match status" value="1"/>
</dbReference>
<name>A0A098Y8Q3_9ACTN</name>
<accession>A0A098Y8Q3</accession>
<keyword evidence="1" id="KW-0812">Transmembrane</keyword>
<feature type="transmembrane region" description="Helical" evidence="1">
    <location>
        <begin position="68"/>
        <end position="93"/>
    </location>
</feature>
<dbReference type="STRING" id="1522368.IN07_09825"/>
<reference evidence="2 3" key="1">
    <citation type="submission" date="2014-07" db="EMBL/GenBank/DDBJ databases">
        <title>Biosystematic studies on Modestobacter strains isolated from extreme hyper-arid desert soil and from historic building.</title>
        <authorList>
            <person name="Bukarasam K."/>
            <person name="Bull A."/>
            <person name="Girard G."/>
            <person name="van Wezel G."/>
            <person name="Goodfellow M."/>
        </authorList>
    </citation>
    <scope>NUCLEOTIDE SEQUENCE [LARGE SCALE GENOMIC DNA]</scope>
    <source>
        <strain evidence="2 3">KNN45-2b</strain>
    </source>
</reference>
<sequence length="142" mass="15864">MSGNDGRGGLLGWYVPTGRIRRSDWWVRYVLLIALLGLMASVVDAQWFPDSSPRFEDRPGSADLADVLWFFPTEGGPVTAIVALVLTVPNIAAMVTRLHDRDHSAWWLLWGLFPVFGWLVLLITCGFLGTQPQPNRYGSPPR</sequence>
<protein>
    <recommendedName>
        <fullName evidence="4">DUF805 domain-containing protein</fullName>
    </recommendedName>
</protein>
<organism evidence="2 3">
    <name type="scientific">Modestobacter caceresii</name>
    <dbReference type="NCBI Taxonomy" id="1522368"/>
    <lineage>
        <taxon>Bacteria</taxon>
        <taxon>Bacillati</taxon>
        <taxon>Actinomycetota</taxon>
        <taxon>Actinomycetes</taxon>
        <taxon>Geodermatophilales</taxon>
        <taxon>Geodermatophilaceae</taxon>
        <taxon>Modestobacter</taxon>
    </lineage>
</organism>
<evidence type="ECO:0000313" key="3">
    <source>
        <dbReference type="Proteomes" id="UP000029713"/>
    </source>
</evidence>
<dbReference type="GO" id="GO:0005886">
    <property type="term" value="C:plasma membrane"/>
    <property type="evidence" value="ECO:0007669"/>
    <property type="project" value="TreeGrafter"/>
</dbReference>
<dbReference type="InterPro" id="IPR008523">
    <property type="entry name" value="DUF805"/>
</dbReference>
<evidence type="ECO:0000256" key="1">
    <source>
        <dbReference type="SAM" id="Phobius"/>
    </source>
</evidence>
<evidence type="ECO:0000313" key="2">
    <source>
        <dbReference type="EMBL" id="KGH46849.1"/>
    </source>
</evidence>
<keyword evidence="1" id="KW-1133">Transmembrane helix</keyword>
<dbReference type="EMBL" id="JPMX01000038">
    <property type="protein sequence ID" value="KGH46849.1"/>
    <property type="molecule type" value="Genomic_DNA"/>
</dbReference>
<dbReference type="AlphaFoldDB" id="A0A098Y8Q3"/>
<dbReference type="PANTHER" id="PTHR34980">
    <property type="entry name" value="INNER MEMBRANE PROTEIN-RELATED-RELATED"/>
    <property type="match status" value="1"/>
</dbReference>
<evidence type="ECO:0008006" key="4">
    <source>
        <dbReference type="Google" id="ProtNLM"/>
    </source>
</evidence>
<keyword evidence="3" id="KW-1185">Reference proteome</keyword>
<dbReference type="OrthoDB" id="9812349at2"/>
<feature type="transmembrane region" description="Helical" evidence="1">
    <location>
        <begin position="29"/>
        <end position="48"/>
    </location>
</feature>
<proteinExistence type="predicted"/>
<feature type="transmembrane region" description="Helical" evidence="1">
    <location>
        <begin position="105"/>
        <end position="129"/>
    </location>
</feature>
<dbReference type="Proteomes" id="UP000029713">
    <property type="component" value="Unassembled WGS sequence"/>
</dbReference>
<gene>
    <name evidence="2" type="ORF">IN07_09825</name>
</gene>
<dbReference type="PANTHER" id="PTHR34980:SF2">
    <property type="entry name" value="INNER MEMBRANE PROTEIN YHAH-RELATED"/>
    <property type="match status" value="1"/>
</dbReference>
<keyword evidence="1" id="KW-0472">Membrane</keyword>
<comment type="caution">
    <text evidence="2">The sequence shown here is derived from an EMBL/GenBank/DDBJ whole genome shotgun (WGS) entry which is preliminary data.</text>
</comment>
<dbReference type="RefSeq" id="WP_052091077.1">
    <property type="nucleotide sequence ID" value="NZ_JPMX01000038.1"/>
</dbReference>